<dbReference type="Proteomes" id="UP000604046">
    <property type="component" value="Unassembled WGS sequence"/>
</dbReference>
<comment type="caution">
    <text evidence="1">The sequence shown here is derived from an EMBL/GenBank/DDBJ whole genome shotgun (WGS) entry which is preliminary data.</text>
</comment>
<protein>
    <submittedName>
        <fullName evidence="1">Uncharacterized protein</fullName>
    </submittedName>
</protein>
<evidence type="ECO:0000313" key="1">
    <source>
        <dbReference type="EMBL" id="CAE7192706.1"/>
    </source>
</evidence>
<reference evidence="1" key="1">
    <citation type="submission" date="2021-02" db="EMBL/GenBank/DDBJ databases">
        <authorList>
            <person name="Dougan E. K."/>
            <person name="Rhodes N."/>
            <person name="Thang M."/>
            <person name="Chan C."/>
        </authorList>
    </citation>
    <scope>NUCLEOTIDE SEQUENCE</scope>
</reference>
<dbReference type="OrthoDB" id="434550at2759"/>
<organism evidence="1 2">
    <name type="scientific">Symbiodinium natans</name>
    <dbReference type="NCBI Taxonomy" id="878477"/>
    <lineage>
        <taxon>Eukaryota</taxon>
        <taxon>Sar</taxon>
        <taxon>Alveolata</taxon>
        <taxon>Dinophyceae</taxon>
        <taxon>Suessiales</taxon>
        <taxon>Symbiodiniaceae</taxon>
        <taxon>Symbiodinium</taxon>
    </lineage>
</organism>
<proteinExistence type="predicted"/>
<name>A0A812J4J9_9DINO</name>
<gene>
    <name evidence="1" type="ORF">SNAT2548_LOCUS5169</name>
</gene>
<dbReference type="AlphaFoldDB" id="A0A812J4J9"/>
<accession>A0A812J4J9</accession>
<sequence>MNAAFAQAQAAKAAEESALAALSDSERRCQDGLRRMDSMLADTKELTRELAKHKHLAKGMDDMVRRHERRMLRSLEVQFFCTQRGFNLRDVEMPSEQAARGSPGLGFVRDLLKL</sequence>
<keyword evidence="2" id="KW-1185">Reference proteome</keyword>
<evidence type="ECO:0000313" key="2">
    <source>
        <dbReference type="Proteomes" id="UP000604046"/>
    </source>
</evidence>
<dbReference type="EMBL" id="CAJNDS010000328">
    <property type="protein sequence ID" value="CAE7192706.1"/>
    <property type="molecule type" value="Genomic_DNA"/>
</dbReference>